<protein>
    <submittedName>
        <fullName evidence="3">Uncharacterized protein</fullName>
    </submittedName>
</protein>
<dbReference type="EMBL" id="JBAMIC010000001">
    <property type="protein sequence ID" value="KAK7114189.1"/>
    <property type="molecule type" value="Genomic_DNA"/>
</dbReference>
<feature type="transmembrane region" description="Helical" evidence="1">
    <location>
        <begin position="92"/>
        <end position="112"/>
    </location>
</feature>
<organism evidence="3 4">
    <name type="scientific">Littorina saxatilis</name>
    <dbReference type="NCBI Taxonomy" id="31220"/>
    <lineage>
        <taxon>Eukaryota</taxon>
        <taxon>Metazoa</taxon>
        <taxon>Spiralia</taxon>
        <taxon>Lophotrochozoa</taxon>
        <taxon>Mollusca</taxon>
        <taxon>Gastropoda</taxon>
        <taxon>Caenogastropoda</taxon>
        <taxon>Littorinimorpha</taxon>
        <taxon>Littorinoidea</taxon>
        <taxon>Littorinidae</taxon>
        <taxon>Littorina</taxon>
    </lineage>
</organism>
<keyword evidence="4" id="KW-1185">Reference proteome</keyword>
<feature type="chain" id="PRO_5042966836" evidence="2">
    <location>
        <begin position="24"/>
        <end position="116"/>
    </location>
</feature>
<keyword evidence="2" id="KW-0732">Signal</keyword>
<evidence type="ECO:0000313" key="3">
    <source>
        <dbReference type="EMBL" id="KAK7114189.1"/>
    </source>
</evidence>
<proteinExistence type="predicted"/>
<accession>A0AAN9BZW9</accession>
<reference evidence="3 4" key="1">
    <citation type="submission" date="2024-02" db="EMBL/GenBank/DDBJ databases">
        <title>Chromosome-scale genome assembly of the rough periwinkle Littorina saxatilis.</title>
        <authorList>
            <person name="De Jode A."/>
            <person name="Faria R."/>
            <person name="Formenti G."/>
            <person name="Sims Y."/>
            <person name="Smith T.P."/>
            <person name="Tracey A."/>
            <person name="Wood J.M.D."/>
            <person name="Zagrodzka Z.B."/>
            <person name="Johannesson K."/>
            <person name="Butlin R.K."/>
            <person name="Leder E.H."/>
        </authorList>
    </citation>
    <scope>NUCLEOTIDE SEQUENCE [LARGE SCALE GENOMIC DNA]</scope>
    <source>
        <strain evidence="3">Snail1</strain>
        <tissue evidence="3">Muscle</tissue>
    </source>
</reference>
<keyword evidence="1" id="KW-1133">Transmembrane helix</keyword>
<sequence>MNQLQTAISVCCLFVLLMPSTGAVDCLKGSACDGKVDTVNASCEIAGERYCCKDDDIEVHARGTKTELALCECSSKSFKCFVKDDDNNLANYVSSCSAWMTCAVALLVVAMVSKAS</sequence>
<feature type="signal peptide" evidence="2">
    <location>
        <begin position="1"/>
        <end position="23"/>
    </location>
</feature>
<dbReference type="AlphaFoldDB" id="A0AAN9BZW9"/>
<gene>
    <name evidence="3" type="ORF">V1264_000291</name>
</gene>
<keyword evidence="1" id="KW-0472">Membrane</keyword>
<evidence type="ECO:0000256" key="2">
    <source>
        <dbReference type="SAM" id="SignalP"/>
    </source>
</evidence>
<evidence type="ECO:0000313" key="4">
    <source>
        <dbReference type="Proteomes" id="UP001374579"/>
    </source>
</evidence>
<dbReference type="Proteomes" id="UP001374579">
    <property type="component" value="Unassembled WGS sequence"/>
</dbReference>
<keyword evidence="1" id="KW-0812">Transmembrane</keyword>
<name>A0AAN9BZW9_9CAEN</name>
<comment type="caution">
    <text evidence="3">The sequence shown here is derived from an EMBL/GenBank/DDBJ whole genome shotgun (WGS) entry which is preliminary data.</text>
</comment>
<evidence type="ECO:0000256" key="1">
    <source>
        <dbReference type="SAM" id="Phobius"/>
    </source>
</evidence>